<dbReference type="PANTHER" id="PTHR47723:SF23">
    <property type="entry name" value="REVERSE TRANSCRIPTASE-LIKE PROTEIN"/>
    <property type="match status" value="1"/>
</dbReference>
<dbReference type="AlphaFoldDB" id="A0A3Q7HCT3"/>
<keyword evidence="3" id="KW-1185">Reference proteome</keyword>
<reference evidence="2" key="2">
    <citation type="submission" date="2019-01" db="UniProtKB">
        <authorList>
            <consortium name="EnsemblPlants"/>
        </authorList>
    </citation>
    <scope>IDENTIFICATION</scope>
    <source>
        <strain evidence="2">cv. Heinz 1706</strain>
    </source>
</reference>
<dbReference type="Proteomes" id="UP000004994">
    <property type="component" value="Chromosome 5"/>
</dbReference>
<dbReference type="Gene3D" id="3.30.420.10">
    <property type="entry name" value="Ribonuclease H-like superfamily/Ribonuclease H"/>
    <property type="match status" value="1"/>
</dbReference>
<evidence type="ECO:0000313" key="3">
    <source>
        <dbReference type="Proteomes" id="UP000004994"/>
    </source>
</evidence>
<dbReference type="GO" id="GO:0003676">
    <property type="term" value="F:nucleic acid binding"/>
    <property type="evidence" value="ECO:0007669"/>
    <property type="project" value="InterPro"/>
</dbReference>
<dbReference type="PaxDb" id="4081-Solyc05g039970.1.1"/>
<name>A0A3Q7HCT3_SOLLC</name>
<dbReference type="InterPro" id="IPR012337">
    <property type="entry name" value="RNaseH-like_sf"/>
</dbReference>
<organism evidence="2">
    <name type="scientific">Solanum lycopersicum</name>
    <name type="common">Tomato</name>
    <name type="synonym">Lycopersicon esculentum</name>
    <dbReference type="NCBI Taxonomy" id="4081"/>
    <lineage>
        <taxon>Eukaryota</taxon>
        <taxon>Viridiplantae</taxon>
        <taxon>Streptophyta</taxon>
        <taxon>Embryophyta</taxon>
        <taxon>Tracheophyta</taxon>
        <taxon>Spermatophyta</taxon>
        <taxon>Magnoliopsida</taxon>
        <taxon>eudicotyledons</taxon>
        <taxon>Gunneridae</taxon>
        <taxon>Pentapetalae</taxon>
        <taxon>asterids</taxon>
        <taxon>lamiids</taxon>
        <taxon>Solanales</taxon>
        <taxon>Solanaceae</taxon>
        <taxon>Solanoideae</taxon>
        <taxon>Solaneae</taxon>
        <taxon>Solanum</taxon>
        <taxon>Solanum subgen. Lycopersicon</taxon>
    </lineage>
</organism>
<dbReference type="Gramene" id="Solyc05g039970.1.1">
    <property type="protein sequence ID" value="Solyc05g039970.1.1.1"/>
    <property type="gene ID" value="Solyc05g039970.1"/>
</dbReference>
<dbReference type="EnsemblPlants" id="Solyc05g039970.1.1">
    <property type="protein sequence ID" value="Solyc05g039970.1.1.1"/>
    <property type="gene ID" value="Solyc05g039970.1"/>
</dbReference>
<accession>A0A3Q7HCT3</accession>
<dbReference type="SUPFAM" id="SSF53098">
    <property type="entry name" value="Ribonuclease H-like"/>
    <property type="match status" value="1"/>
</dbReference>
<dbReference type="InterPro" id="IPR053151">
    <property type="entry name" value="RNase_H-like"/>
</dbReference>
<dbReference type="OMA" id="ANDNWIC"/>
<proteinExistence type="predicted"/>
<sequence>MLLSSFSKLNIEVDWFAPADNVFKLNTDGAILQGKHSGSIGGAMRYSLGNFIIGFSRKIVTYSHVMAELQALYTGLEIALERNISALEVEVVSTKVIEHFKYVHPNYQSIVESCRFPLRRLGNLVVRHNFRQGNRLADSLAMEGMLLDMKNEDYILLVAPSAARPNLLADKNGEATTRTIFLSTCTKLAIHGNLNIICNGVTTNNI</sequence>
<feature type="domain" description="RNase H type-1" evidence="1">
    <location>
        <begin position="26"/>
        <end position="142"/>
    </location>
</feature>
<dbReference type="Pfam" id="PF13456">
    <property type="entry name" value="RVT_3"/>
    <property type="match status" value="1"/>
</dbReference>
<dbReference type="CDD" id="cd06222">
    <property type="entry name" value="RNase_H_like"/>
    <property type="match status" value="1"/>
</dbReference>
<dbReference type="InterPro" id="IPR002156">
    <property type="entry name" value="RNaseH_domain"/>
</dbReference>
<dbReference type="InterPro" id="IPR036397">
    <property type="entry name" value="RNaseH_sf"/>
</dbReference>
<protein>
    <recommendedName>
        <fullName evidence="1">RNase H type-1 domain-containing protein</fullName>
    </recommendedName>
</protein>
<reference evidence="2" key="1">
    <citation type="journal article" date="2012" name="Nature">
        <title>The tomato genome sequence provides insights into fleshy fruit evolution.</title>
        <authorList>
            <consortium name="Tomato Genome Consortium"/>
        </authorList>
    </citation>
    <scope>NUCLEOTIDE SEQUENCE [LARGE SCALE GENOMIC DNA]</scope>
    <source>
        <strain evidence="2">cv. Heinz 1706</strain>
    </source>
</reference>
<dbReference type="InParanoid" id="A0A3Q7HCT3"/>
<evidence type="ECO:0000313" key="2">
    <source>
        <dbReference type="EnsemblPlants" id="Solyc05g039970.1.1.1"/>
    </source>
</evidence>
<evidence type="ECO:0000259" key="1">
    <source>
        <dbReference type="Pfam" id="PF13456"/>
    </source>
</evidence>
<dbReference type="PANTHER" id="PTHR47723">
    <property type="entry name" value="OS05G0353850 PROTEIN"/>
    <property type="match status" value="1"/>
</dbReference>
<dbReference type="GO" id="GO:0004523">
    <property type="term" value="F:RNA-DNA hybrid ribonuclease activity"/>
    <property type="evidence" value="ECO:0007669"/>
    <property type="project" value="InterPro"/>
</dbReference>
<dbReference type="InterPro" id="IPR044730">
    <property type="entry name" value="RNase_H-like_dom_plant"/>
</dbReference>